<dbReference type="RefSeq" id="WP_179752555.1">
    <property type="nucleotide sequence ID" value="NZ_JACCBU010000001.1"/>
</dbReference>
<evidence type="ECO:0000313" key="3">
    <source>
        <dbReference type="Proteomes" id="UP000569914"/>
    </source>
</evidence>
<protein>
    <submittedName>
        <fullName evidence="2">Uncharacterized protein</fullName>
    </submittedName>
</protein>
<dbReference type="EMBL" id="JACCBU010000001">
    <property type="protein sequence ID" value="NYE72015.1"/>
    <property type="molecule type" value="Genomic_DNA"/>
</dbReference>
<gene>
    <name evidence="2" type="ORF">BKA15_003344</name>
</gene>
<feature type="transmembrane region" description="Helical" evidence="1">
    <location>
        <begin position="132"/>
        <end position="150"/>
    </location>
</feature>
<name>A0A7Y9LCT2_9ACTN</name>
<feature type="transmembrane region" description="Helical" evidence="1">
    <location>
        <begin position="88"/>
        <end position="112"/>
    </location>
</feature>
<dbReference type="Proteomes" id="UP000569914">
    <property type="component" value="Unassembled WGS sequence"/>
</dbReference>
<proteinExistence type="predicted"/>
<reference evidence="2 3" key="1">
    <citation type="submission" date="2020-07" db="EMBL/GenBank/DDBJ databases">
        <title>Sequencing the genomes of 1000 actinobacteria strains.</title>
        <authorList>
            <person name="Klenk H.-P."/>
        </authorList>
    </citation>
    <scope>NUCLEOTIDE SEQUENCE [LARGE SCALE GENOMIC DNA]</scope>
    <source>
        <strain evidence="2 3">DSM 22083</strain>
    </source>
</reference>
<accession>A0A7Y9LCT2</accession>
<keyword evidence="1" id="KW-1133">Transmembrane helix</keyword>
<organism evidence="2 3">
    <name type="scientific">Microlunatus parietis</name>
    <dbReference type="NCBI Taxonomy" id="682979"/>
    <lineage>
        <taxon>Bacteria</taxon>
        <taxon>Bacillati</taxon>
        <taxon>Actinomycetota</taxon>
        <taxon>Actinomycetes</taxon>
        <taxon>Propionibacteriales</taxon>
        <taxon>Propionibacteriaceae</taxon>
        <taxon>Microlunatus</taxon>
    </lineage>
</organism>
<feature type="transmembrane region" description="Helical" evidence="1">
    <location>
        <begin position="274"/>
        <end position="293"/>
    </location>
</feature>
<evidence type="ECO:0000313" key="2">
    <source>
        <dbReference type="EMBL" id="NYE72015.1"/>
    </source>
</evidence>
<evidence type="ECO:0000256" key="1">
    <source>
        <dbReference type="SAM" id="Phobius"/>
    </source>
</evidence>
<feature type="transmembrane region" description="Helical" evidence="1">
    <location>
        <begin position="231"/>
        <end position="254"/>
    </location>
</feature>
<keyword evidence="3" id="KW-1185">Reference proteome</keyword>
<sequence length="303" mass="32074">MTTLQTPPSLNRATRPLSRRLSALGLIGYLAVAATALLRPWLPALSPEHDYASHYGYATPAWVSLTAVTAGFLTLLVRQRRPTGRATLAAGGGTVVLLLWASAGVVLDLFRAFFWFTGIPAGEFGLVDWRGAAGRIAAAAAMVPTALIMLRADAARPADREPARWAALVAAGLALVYPGVKFYWFLGGTFARPNPYPEGFPAAESVILVGGVALSLLLMRGMRTRLLQAGLVASGWLVSLVTLNQGLLPVFGMINYGLGGPRPAAVGAFAGASWMTAVLYGSWAALGVFLVIATRNCRRRNRA</sequence>
<feature type="transmembrane region" description="Helical" evidence="1">
    <location>
        <begin position="54"/>
        <end position="76"/>
    </location>
</feature>
<keyword evidence="1" id="KW-0472">Membrane</keyword>
<feature type="transmembrane region" description="Helical" evidence="1">
    <location>
        <begin position="200"/>
        <end position="219"/>
    </location>
</feature>
<comment type="caution">
    <text evidence="2">The sequence shown here is derived from an EMBL/GenBank/DDBJ whole genome shotgun (WGS) entry which is preliminary data.</text>
</comment>
<feature type="transmembrane region" description="Helical" evidence="1">
    <location>
        <begin position="162"/>
        <end position="180"/>
    </location>
</feature>
<keyword evidence="1" id="KW-0812">Transmembrane</keyword>
<feature type="transmembrane region" description="Helical" evidence="1">
    <location>
        <begin position="21"/>
        <end position="42"/>
    </location>
</feature>
<dbReference type="AlphaFoldDB" id="A0A7Y9LCT2"/>